<feature type="short sequence motif" description="DGA/G" evidence="3">
    <location>
        <begin position="211"/>
        <end position="213"/>
    </location>
</feature>
<protein>
    <submittedName>
        <fullName evidence="5">Patatin-like phospholipase family protein</fullName>
    </submittedName>
</protein>
<accession>A0ABR8GYR6</accession>
<feature type="active site" description="Proton acceptor" evidence="3">
    <location>
        <position position="211"/>
    </location>
</feature>
<dbReference type="Pfam" id="PF01734">
    <property type="entry name" value="Patatin"/>
    <property type="match status" value="1"/>
</dbReference>
<feature type="short sequence motif" description="GXGXXG" evidence="3">
    <location>
        <begin position="37"/>
        <end position="42"/>
    </location>
</feature>
<name>A0ABR8GYR6_9CYAN</name>
<proteinExistence type="inferred from homology"/>
<keyword evidence="6" id="KW-1185">Reference proteome</keyword>
<gene>
    <name evidence="5" type="ORF">H6G81_27460</name>
</gene>
<dbReference type="Proteomes" id="UP000660380">
    <property type="component" value="Unassembled WGS sequence"/>
</dbReference>
<evidence type="ECO:0000313" key="5">
    <source>
        <dbReference type="EMBL" id="MBD2608151.1"/>
    </source>
</evidence>
<evidence type="ECO:0000256" key="2">
    <source>
        <dbReference type="ARBA" id="ARBA00023098"/>
    </source>
</evidence>
<comment type="caution">
    <text evidence="5">The sequence shown here is derived from an EMBL/GenBank/DDBJ whole genome shotgun (WGS) entry which is preliminary data.</text>
</comment>
<feature type="short sequence motif" description="GXSXG" evidence="3">
    <location>
        <begin position="73"/>
        <end position="77"/>
    </location>
</feature>
<feature type="domain" description="PNPLA" evidence="4">
    <location>
        <begin position="33"/>
        <end position="224"/>
    </location>
</feature>
<dbReference type="PANTHER" id="PTHR32176">
    <property type="entry name" value="XYLOSE ISOMERASE"/>
    <property type="match status" value="1"/>
</dbReference>
<dbReference type="InterPro" id="IPR002641">
    <property type="entry name" value="PNPLA_dom"/>
</dbReference>
<dbReference type="EMBL" id="JACJTA010000085">
    <property type="protein sequence ID" value="MBD2608151.1"/>
    <property type="molecule type" value="Genomic_DNA"/>
</dbReference>
<evidence type="ECO:0000259" key="4">
    <source>
        <dbReference type="PROSITE" id="PS51635"/>
    </source>
</evidence>
<dbReference type="PANTHER" id="PTHR32176:SF92">
    <property type="entry name" value="XYLOSE ISOMERASE"/>
    <property type="match status" value="1"/>
</dbReference>
<dbReference type="InterPro" id="IPR016035">
    <property type="entry name" value="Acyl_Trfase/lysoPLipase"/>
</dbReference>
<keyword evidence="3" id="KW-0378">Hydrolase</keyword>
<dbReference type="Gene3D" id="3.40.1090.10">
    <property type="entry name" value="Cytosolic phospholipase A2 catalytic domain"/>
    <property type="match status" value="1"/>
</dbReference>
<keyword evidence="3" id="KW-0442">Lipid degradation</keyword>
<comment type="similarity">
    <text evidence="1">Belongs to the patatin family.</text>
</comment>
<dbReference type="PROSITE" id="PS51635">
    <property type="entry name" value="PNPLA"/>
    <property type="match status" value="1"/>
</dbReference>
<evidence type="ECO:0000256" key="1">
    <source>
        <dbReference type="ARBA" id="ARBA00010240"/>
    </source>
</evidence>
<dbReference type="CDD" id="cd07199">
    <property type="entry name" value="Pat17_PNPLA8_PNPLA9_like"/>
    <property type="match status" value="1"/>
</dbReference>
<organism evidence="5 6">
    <name type="scientific">Scytonema hofmannii FACHB-248</name>
    <dbReference type="NCBI Taxonomy" id="1842502"/>
    <lineage>
        <taxon>Bacteria</taxon>
        <taxon>Bacillati</taxon>
        <taxon>Cyanobacteriota</taxon>
        <taxon>Cyanophyceae</taxon>
        <taxon>Nostocales</taxon>
        <taxon>Scytonemataceae</taxon>
        <taxon>Scytonema</taxon>
    </lineage>
</organism>
<sequence length="353" mass="38586">MSQENAPVEAIVSETVTLLLKGDIFMPDVVKILSIDGGGIRGILPAKILQAMDSELKKLQPKDIASAFDLIGGTSTGGIIALGLCATPKIDNRTVRYTPSDLLSFYTENAKDIFQVQNHFPPTTGPGIKAAQYKAEGIESFLKSKFGTLAMSEIEKPVVVFAFDIRNNQLQYISSKSLDGFNCFVWEAARATSAAPTYFPAKSIQNKVLVDGGVYMNNPSLQLLFLAKQQYPDAKQYVLVSLGSGRANFSYESCINSGLYGWLASGEGLVFDGKGALFNIMMYGGDLAIDNQLKSIEKEGILPLTYYRLQPELGKKEVQLDGINTKSIEFLQTTGDYYVRLNHAKIQEICGLL</sequence>
<dbReference type="SUPFAM" id="SSF52151">
    <property type="entry name" value="FabD/lysophospholipase-like"/>
    <property type="match status" value="1"/>
</dbReference>
<dbReference type="RefSeq" id="WP_206757760.1">
    <property type="nucleotide sequence ID" value="NZ_JACJTA010000085.1"/>
</dbReference>
<reference evidence="5 6" key="1">
    <citation type="journal article" date="2020" name="ISME J.">
        <title>Comparative genomics reveals insights into cyanobacterial evolution and habitat adaptation.</title>
        <authorList>
            <person name="Chen M.Y."/>
            <person name="Teng W.K."/>
            <person name="Zhao L."/>
            <person name="Hu C.X."/>
            <person name="Zhou Y.K."/>
            <person name="Han B.P."/>
            <person name="Song L.R."/>
            <person name="Shu W.S."/>
        </authorList>
    </citation>
    <scope>NUCLEOTIDE SEQUENCE [LARGE SCALE GENOMIC DNA]</scope>
    <source>
        <strain evidence="5 6">FACHB-248</strain>
    </source>
</reference>
<evidence type="ECO:0000256" key="3">
    <source>
        <dbReference type="PROSITE-ProRule" id="PRU01161"/>
    </source>
</evidence>
<keyword evidence="2 3" id="KW-0443">Lipid metabolism</keyword>
<feature type="active site" description="Nucleophile" evidence="3">
    <location>
        <position position="75"/>
    </location>
</feature>
<evidence type="ECO:0000313" key="6">
    <source>
        <dbReference type="Proteomes" id="UP000660380"/>
    </source>
</evidence>